<organism evidence="1 2">
    <name type="scientific">Ixodes persulcatus</name>
    <name type="common">Taiga tick</name>
    <dbReference type="NCBI Taxonomy" id="34615"/>
    <lineage>
        <taxon>Eukaryota</taxon>
        <taxon>Metazoa</taxon>
        <taxon>Ecdysozoa</taxon>
        <taxon>Arthropoda</taxon>
        <taxon>Chelicerata</taxon>
        <taxon>Arachnida</taxon>
        <taxon>Acari</taxon>
        <taxon>Parasitiformes</taxon>
        <taxon>Ixodida</taxon>
        <taxon>Ixodoidea</taxon>
        <taxon>Ixodidae</taxon>
        <taxon>Ixodinae</taxon>
        <taxon>Ixodes</taxon>
    </lineage>
</organism>
<dbReference type="Proteomes" id="UP000805193">
    <property type="component" value="Unassembled WGS sequence"/>
</dbReference>
<name>A0AC60QN74_IXOPE</name>
<comment type="caution">
    <text evidence="1">The sequence shown here is derived from an EMBL/GenBank/DDBJ whole genome shotgun (WGS) entry which is preliminary data.</text>
</comment>
<sequence length="450" mass="50388">MVDQTMDQLSKAVTCCNALGLDVYARFTHSRPLENLFFSPFALTVGLSMTLAGARDSTAEEIMDLMHMNRGLFETQKEIVDLVQFLRTDEVDMSVATGAFVRLGFRPTDDYWATVRRVYGGAVHEVDFVENSEVVRRNINTWVRDQTNNQIKEMLSPGSVTSATRLCMVNGIRFRAVWTDPFFPTEIRRHEFLSSEDEPADVDVEMMSHIGEYAYLVDRDMSFTAVEVPHKGGKTSLVIVMPHQRHDFRELEKREELDKLLGLTARMVKTPDVELCLPRLKLDMNIQMDSMLYYMGLSDLFTETANLGGMFGVGQKMHVTEWVHHAVAEMANDAAGSPGDVSPACEPDSPPGTPLDTPPDEPGGSPGRRSSVSINTVPSYHFIPSRESVSTMPPPAKGCLRKGGKSTKKVRRASMVRTTIPFMVNRPFVFFVLHRDLSLLLFLGVVKKIS</sequence>
<accession>A0AC60QN74</accession>
<gene>
    <name evidence="1" type="ORF">HPB47_018471</name>
</gene>
<proteinExistence type="predicted"/>
<dbReference type="EMBL" id="JABSTQ010007616">
    <property type="protein sequence ID" value="KAG0435454.1"/>
    <property type="molecule type" value="Genomic_DNA"/>
</dbReference>
<keyword evidence="2" id="KW-1185">Reference proteome</keyword>
<protein>
    <submittedName>
        <fullName evidence="1">Uncharacterized protein</fullName>
    </submittedName>
</protein>
<reference evidence="1 2" key="1">
    <citation type="journal article" date="2020" name="Cell">
        <title>Large-Scale Comparative Analyses of Tick Genomes Elucidate Their Genetic Diversity and Vector Capacities.</title>
        <authorList>
            <consortium name="Tick Genome and Microbiome Consortium (TIGMIC)"/>
            <person name="Jia N."/>
            <person name="Wang J."/>
            <person name="Shi W."/>
            <person name="Du L."/>
            <person name="Sun Y."/>
            <person name="Zhan W."/>
            <person name="Jiang J.F."/>
            <person name="Wang Q."/>
            <person name="Zhang B."/>
            <person name="Ji P."/>
            <person name="Bell-Sakyi L."/>
            <person name="Cui X.M."/>
            <person name="Yuan T.T."/>
            <person name="Jiang B.G."/>
            <person name="Yang W.F."/>
            <person name="Lam T.T."/>
            <person name="Chang Q.C."/>
            <person name="Ding S.J."/>
            <person name="Wang X.J."/>
            <person name="Zhu J.G."/>
            <person name="Ruan X.D."/>
            <person name="Zhao L."/>
            <person name="Wei J.T."/>
            <person name="Ye R.Z."/>
            <person name="Que T.C."/>
            <person name="Du C.H."/>
            <person name="Zhou Y.H."/>
            <person name="Cheng J.X."/>
            <person name="Dai P.F."/>
            <person name="Guo W.B."/>
            <person name="Han X.H."/>
            <person name="Huang E.J."/>
            <person name="Li L.F."/>
            <person name="Wei W."/>
            <person name="Gao Y.C."/>
            <person name="Liu J.Z."/>
            <person name="Shao H.Z."/>
            <person name="Wang X."/>
            <person name="Wang C.C."/>
            <person name="Yang T.C."/>
            <person name="Huo Q.B."/>
            <person name="Li W."/>
            <person name="Chen H.Y."/>
            <person name="Chen S.E."/>
            <person name="Zhou L.G."/>
            <person name="Ni X.B."/>
            <person name="Tian J.H."/>
            <person name="Sheng Y."/>
            <person name="Liu T."/>
            <person name="Pan Y.S."/>
            <person name="Xia L.Y."/>
            <person name="Li J."/>
            <person name="Zhao F."/>
            <person name="Cao W.C."/>
        </authorList>
    </citation>
    <scope>NUCLEOTIDE SEQUENCE [LARGE SCALE GENOMIC DNA]</scope>
    <source>
        <strain evidence="1">Iper-2018</strain>
    </source>
</reference>
<evidence type="ECO:0000313" key="1">
    <source>
        <dbReference type="EMBL" id="KAG0435454.1"/>
    </source>
</evidence>
<evidence type="ECO:0000313" key="2">
    <source>
        <dbReference type="Proteomes" id="UP000805193"/>
    </source>
</evidence>